<feature type="domain" description="Xylose isomerase-like TIM barrel" evidence="2">
    <location>
        <begin position="32"/>
        <end position="265"/>
    </location>
</feature>
<accession>A0ABS9Q0V0</accession>
<dbReference type="Proteomes" id="UP001521931">
    <property type="component" value="Unassembled WGS sequence"/>
</dbReference>
<dbReference type="GO" id="GO:0016853">
    <property type="term" value="F:isomerase activity"/>
    <property type="evidence" value="ECO:0007669"/>
    <property type="project" value="UniProtKB-KW"/>
</dbReference>
<dbReference type="EMBL" id="JAKRCV010000006">
    <property type="protein sequence ID" value="MCG7320885.1"/>
    <property type="molecule type" value="Genomic_DNA"/>
</dbReference>
<dbReference type="InterPro" id="IPR013022">
    <property type="entry name" value="Xyl_isomerase-like_TIM-brl"/>
</dbReference>
<keyword evidence="4" id="KW-1185">Reference proteome</keyword>
<name>A0ABS9Q0V0_9MICO</name>
<evidence type="ECO:0000313" key="3">
    <source>
        <dbReference type="EMBL" id="MCG7320885.1"/>
    </source>
</evidence>
<sequence length="277" mass="30125">MTAHQPPGPPVPSPRVALSTSSVYPERVRDAFRVASDLGYDAVEVMVYTDPVSQDAAAINDLVQQHQLPVVSIHAPTLLLTQRVMHSAPWPKIDMSLDLARAVGCDTVVVHPPFRWQRVYAREFVDGVATREHDSGITIAVENMYPWRAGERLVQAYLPHWDPVGQPYDNVTLDLSHAATAREDSLEMARALGSRLHHVHLTDGLGSALDEHLVPGRGSQPVAPLLQHLAGTGFAGSVVVEVSTRKVSAHQRREDLAESLAFARRHLAPAAVLDGGA</sequence>
<reference evidence="3 4" key="1">
    <citation type="submission" date="2022-02" db="EMBL/GenBank/DDBJ databases">
        <title>Uncovering new skin microbiome diversity through culturing and metagenomics.</title>
        <authorList>
            <person name="Conlan S."/>
            <person name="Deming C."/>
            <person name="Nisc Comparative Sequencing Program N."/>
            <person name="Segre J.A."/>
        </authorList>
    </citation>
    <scope>NUCLEOTIDE SEQUENCE [LARGE SCALE GENOMIC DNA]</scope>
    <source>
        <strain evidence="3 4">ACRQZ</strain>
    </source>
</reference>
<evidence type="ECO:0000256" key="1">
    <source>
        <dbReference type="ARBA" id="ARBA00023277"/>
    </source>
</evidence>
<evidence type="ECO:0000259" key="2">
    <source>
        <dbReference type="Pfam" id="PF01261"/>
    </source>
</evidence>
<evidence type="ECO:0000313" key="4">
    <source>
        <dbReference type="Proteomes" id="UP001521931"/>
    </source>
</evidence>
<dbReference type="Gene3D" id="3.20.20.150">
    <property type="entry name" value="Divalent-metal-dependent TIM barrel enzymes"/>
    <property type="match status" value="1"/>
</dbReference>
<dbReference type="InterPro" id="IPR036237">
    <property type="entry name" value="Xyl_isomerase-like_sf"/>
</dbReference>
<protein>
    <submittedName>
        <fullName evidence="3">Sugar phosphate isomerase/epimerase</fullName>
    </submittedName>
</protein>
<dbReference type="PANTHER" id="PTHR12110:SF47">
    <property type="match status" value="1"/>
</dbReference>
<keyword evidence="3" id="KW-0413">Isomerase</keyword>
<dbReference type="InterPro" id="IPR050312">
    <property type="entry name" value="IolE/XylAMocC-like"/>
</dbReference>
<dbReference type="RefSeq" id="WP_239262175.1">
    <property type="nucleotide sequence ID" value="NZ_JAKRCV010000006.1"/>
</dbReference>
<gene>
    <name evidence="3" type="ORF">MHL29_03115</name>
</gene>
<dbReference type="PANTHER" id="PTHR12110">
    <property type="entry name" value="HYDROXYPYRUVATE ISOMERASE"/>
    <property type="match status" value="1"/>
</dbReference>
<comment type="caution">
    <text evidence="3">The sequence shown here is derived from an EMBL/GenBank/DDBJ whole genome shotgun (WGS) entry which is preliminary data.</text>
</comment>
<proteinExistence type="predicted"/>
<organism evidence="3 4">
    <name type="scientific">Arsenicicoccus bolidensis</name>
    <dbReference type="NCBI Taxonomy" id="229480"/>
    <lineage>
        <taxon>Bacteria</taxon>
        <taxon>Bacillati</taxon>
        <taxon>Actinomycetota</taxon>
        <taxon>Actinomycetes</taxon>
        <taxon>Micrococcales</taxon>
        <taxon>Intrasporangiaceae</taxon>
        <taxon>Arsenicicoccus</taxon>
    </lineage>
</organism>
<keyword evidence="1" id="KW-0119">Carbohydrate metabolism</keyword>
<dbReference type="Pfam" id="PF01261">
    <property type="entry name" value="AP_endonuc_2"/>
    <property type="match status" value="1"/>
</dbReference>
<dbReference type="SUPFAM" id="SSF51658">
    <property type="entry name" value="Xylose isomerase-like"/>
    <property type="match status" value="1"/>
</dbReference>